<evidence type="ECO:0000313" key="2">
    <source>
        <dbReference type="EMBL" id="KZS07019.1"/>
    </source>
</evidence>
<comment type="caution">
    <text evidence="2">The sequence shown here is derived from an EMBL/GenBank/DDBJ whole genome shotgun (WGS) entry which is preliminary data.</text>
</comment>
<dbReference type="AlphaFoldDB" id="A0A164PP98"/>
<evidence type="ECO:0000256" key="1">
    <source>
        <dbReference type="SAM" id="MobiDB-lite"/>
    </source>
</evidence>
<evidence type="ECO:0000313" key="3">
    <source>
        <dbReference type="Proteomes" id="UP000076858"/>
    </source>
</evidence>
<proteinExistence type="predicted"/>
<dbReference type="Proteomes" id="UP000076858">
    <property type="component" value="Unassembled WGS sequence"/>
</dbReference>
<name>A0A164PP98_9CRUS</name>
<accession>A0A164PP98</accession>
<feature type="region of interest" description="Disordered" evidence="1">
    <location>
        <begin position="1"/>
        <end position="41"/>
    </location>
</feature>
<organism evidence="2 3">
    <name type="scientific">Daphnia magna</name>
    <dbReference type="NCBI Taxonomy" id="35525"/>
    <lineage>
        <taxon>Eukaryota</taxon>
        <taxon>Metazoa</taxon>
        <taxon>Ecdysozoa</taxon>
        <taxon>Arthropoda</taxon>
        <taxon>Crustacea</taxon>
        <taxon>Branchiopoda</taxon>
        <taxon>Diplostraca</taxon>
        <taxon>Cladocera</taxon>
        <taxon>Anomopoda</taxon>
        <taxon>Daphniidae</taxon>
        <taxon>Daphnia</taxon>
    </lineage>
</organism>
<sequence>MAVDQLKSPSSQLKRKTKSVGDVASKPVGANVRPNGHLQPEGAIQRRRWWREFSTPSRLRRFVSTIV</sequence>
<dbReference type="EMBL" id="LRGB01002580">
    <property type="protein sequence ID" value="KZS07019.1"/>
    <property type="molecule type" value="Genomic_DNA"/>
</dbReference>
<keyword evidence="3" id="KW-1185">Reference proteome</keyword>
<gene>
    <name evidence="2" type="ORF">APZ42_029575</name>
</gene>
<reference evidence="2 3" key="1">
    <citation type="submission" date="2016-03" db="EMBL/GenBank/DDBJ databases">
        <title>EvidentialGene: Evidence-directed Construction of Genes on Genomes.</title>
        <authorList>
            <person name="Gilbert D.G."/>
            <person name="Choi J.-H."/>
            <person name="Mockaitis K."/>
            <person name="Colbourne J."/>
            <person name="Pfrender M."/>
        </authorList>
    </citation>
    <scope>NUCLEOTIDE SEQUENCE [LARGE SCALE GENOMIC DNA]</scope>
    <source>
        <strain evidence="2 3">Xinb3</strain>
        <tissue evidence="2">Complete organism</tissue>
    </source>
</reference>
<protein>
    <submittedName>
        <fullName evidence="2">Uncharacterized protein</fullName>
    </submittedName>
</protein>